<organism evidence="2 3">
    <name type="scientific">Pseudooceanicola atlanticus</name>
    <dbReference type="NCBI Taxonomy" id="1461694"/>
    <lineage>
        <taxon>Bacteria</taxon>
        <taxon>Pseudomonadati</taxon>
        <taxon>Pseudomonadota</taxon>
        <taxon>Alphaproteobacteria</taxon>
        <taxon>Rhodobacterales</taxon>
        <taxon>Paracoccaceae</taxon>
        <taxon>Pseudooceanicola</taxon>
    </lineage>
</organism>
<keyword evidence="3" id="KW-1185">Reference proteome</keyword>
<comment type="caution">
    <text evidence="2">The sequence shown here is derived from an EMBL/GenBank/DDBJ whole genome shotgun (WGS) entry which is preliminary data.</text>
</comment>
<evidence type="ECO:0000313" key="3">
    <source>
        <dbReference type="Proteomes" id="UP000030004"/>
    </source>
</evidence>
<reference evidence="2 3" key="1">
    <citation type="journal article" date="2015" name="Antonie Van Leeuwenhoek">
        <title>Pseudooceanicola atlanticus gen. nov. sp. nov., isolated from surface seawater of the Atlantic Ocean and reclassification of Oceanicola batsensis, Oceanicola marinus, Oceanicola nitratireducens, Oceanicola nanhaiensis, Oceanicola antarcticus and Oceanicola flagellatus, as Pseudooceanicola batsensis comb. nov., Pseudooceanicola marinus comb. nov., Pseudooceanicola nitratireducens comb. nov., Pseudooceanicola nanhaiensis comb. nov., Pseudooceanicola antarcticus comb. nov., and Pseudooceanicola flagellatus comb. nov.</title>
        <authorList>
            <person name="Lai Q."/>
            <person name="Li G."/>
            <person name="Liu X."/>
            <person name="Du Y."/>
            <person name="Sun F."/>
            <person name="Shao Z."/>
        </authorList>
    </citation>
    <scope>NUCLEOTIDE SEQUENCE [LARGE SCALE GENOMIC DNA]</scope>
    <source>
        <strain evidence="2 3">22II-s11g</strain>
    </source>
</reference>
<keyword evidence="1" id="KW-1133">Transmembrane helix</keyword>
<dbReference type="EMBL" id="AQQX01000004">
    <property type="protein sequence ID" value="KGM48579.1"/>
    <property type="molecule type" value="Genomic_DNA"/>
</dbReference>
<dbReference type="OrthoDB" id="7779177at2"/>
<dbReference type="STRING" id="1461694.ATO9_13200"/>
<keyword evidence="1" id="KW-0812">Transmembrane</keyword>
<sequence length="65" mass="6689">MSAPTTNVERQAASHRAPIWGILAALVFGGLMGAAITFTAFVRGDDPSGAEVQIDGRTGAVEAME</sequence>
<dbReference type="Proteomes" id="UP000030004">
    <property type="component" value="Unassembled WGS sequence"/>
</dbReference>
<keyword evidence="1" id="KW-0472">Membrane</keyword>
<dbReference type="AlphaFoldDB" id="A0A0A0EDS9"/>
<evidence type="ECO:0000256" key="1">
    <source>
        <dbReference type="SAM" id="Phobius"/>
    </source>
</evidence>
<gene>
    <name evidence="2" type="ORF">ATO9_13200</name>
</gene>
<feature type="transmembrane region" description="Helical" evidence="1">
    <location>
        <begin position="20"/>
        <end position="42"/>
    </location>
</feature>
<evidence type="ECO:0000313" key="2">
    <source>
        <dbReference type="EMBL" id="KGM48579.1"/>
    </source>
</evidence>
<protein>
    <submittedName>
        <fullName evidence="2">Uncharacterized protein</fullName>
    </submittedName>
</protein>
<name>A0A0A0EDS9_9RHOB</name>
<dbReference type="RefSeq" id="WP_043749529.1">
    <property type="nucleotide sequence ID" value="NZ_AQQX01000004.1"/>
</dbReference>
<proteinExistence type="predicted"/>
<dbReference type="eggNOG" id="ENOG5033EJN">
    <property type="taxonomic scope" value="Bacteria"/>
</dbReference>
<accession>A0A0A0EDS9</accession>